<feature type="region of interest" description="Disordered" evidence="4">
    <location>
        <begin position="103"/>
        <end position="132"/>
    </location>
</feature>
<evidence type="ECO:0000256" key="4">
    <source>
        <dbReference type="SAM" id="MobiDB-lite"/>
    </source>
</evidence>
<dbReference type="GO" id="GO:0003677">
    <property type="term" value="F:DNA binding"/>
    <property type="evidence" value="ECO:0007669"/>
    <property type="project" value="UniProtKB-KW"/>
</dbReference>
<dbReference type="AlphaFoldDB" id="A0A7W8GGU5"/>
<dbReference type="RefSeq" id="WP_246363335.1">
    <property type="nucleotide sequence ID" value="NZ_JACHFN010000009.1"/>
</dbReference>
<keyword evidence="7" id="KW-1185">Reference proteome</keyword>
<dbReference type="PROSITE" id="PS50987">
    <property type="entry name" value="HTH_ARSR_2"/>
    <property type="match status" value="1"/>
</dbReference>
<dbReference type="InterPro" id="IPR051081">
    <property type="entry name" value="HTH_MetalResp_TranReg"/>
</dbReference>
<sequence length="132" mass="14520">MLNAATFSALAEPHRLQIVELLSGQPLTVGEIAARLQLRQPQASKHLRVLSEAGLVAVQPAANRRIYALRAEPFQDLDGWLETYRGLWEGRFDRLEGYVQQLQDAAAPADPPADAPAETPSRQVSPSTERLP</sequence>
<dbReference type="Proteomes" id="UP000525389">
    <property type="component" value="Unassembled WGS sequence"/>
</dbReference>
<evidence type="ECO:0000313" key="6">
    <source>
        <dbReference type="EMBL" id="MBB5235079.1"/>
    </source>
</evidence>
<keyword evidence="2 6" id="KW-0238">DNA-binding</keyword>
<dbReference type="InterPro" id="IPR036388">
    <property type="entry name" value="WH-like_DNA-bd_sf"/>
</dbReference>
<protein>
    <submittedName>
        <fullName evidence="6">DNA-binding transcriptional ArsR family regulator</fullName>
    </submittedName>
</protein>
<evidence type="ECO:0000259" key="5">
    <source>
        <dbReference type="PROSITE" id="PS50987"/>
    </source>
</evidence>
<dbReference type="PANTHER" id="PTHR33154:SF33">
    <property type="entry name" value="TRANSCRIPTIONAL REPRESSOR SDPR"/>
    <property type="match status" value="1"/>
</dbReference>
<feature type="compositionally biased region" description="Polar residues" evidence="4">
    <location>
        <begin position="120"/>
        <end position="132"/>
    </location>
</feature>
<dbReference type="InterPro" id="IPR001845">
    <property type="entry name" value="HTH_ArsR_DNA-bd_dom"/>
</dbReference>
<dbReference type="Gene3D" id="1.10.10.10">
    <property type="entry name" value="Winged helix-like DNA-binding domain superfamily/Winged helix DNA-binding domain"/>
    <property type="match status" value="1"/>
</dbReference>
<evidence type="ECO:0000313" key="7">
    <source>
        <dbReference type="Proteomes" id="UP000525389"/>
    </source>
</evidence>
<dbReference type="CDD" id="cd00090">
    <property type="entry name" value="HTH_ARSR"/>
    <property type="match status" value="1"/>
</dbReference>
<evidence type="ECO:0000256" key="1">
    <source>
        <dbReference type="ARBA" id="ARBA00023015"/>
    </source>
</evidence>
<dbReference type="Pfam" id="PF12840">
    <property type="entry name" value="HTH_20"/>
    <property type="match status" value="1"/>
</dbReference>
<gene>
    <name evidence="6" type="ORF">HNQ09_002527</name>
</gene>
<keyword evidence="1" id="KW-0805">Transcription regulation</keyword>
<proteinExistence type="predicted"/>
<organism evidence="6 7">
    <name type="scientific">Deinococcus budaensis</name>
    <dbReference type="NCBI Taxonomy" id="1665626"/>
    <lineage>
        <taxon>Bacteria</taxon>
        <taxon>Thermotogati</taxon>
        <taxon>Deinococcota</taxon>
        <taxon>Deinococci</taxon>
        <taxon>Deinococcales</taxon>
        <taxon>Deinococcaceae</taxon>
        <taxon>Deinococcus</taxon>
    </lineage>
</organism>
<dbReference type="PANTHER" id="PTHR33154">
    <property type="entry name" value="TRANSCRIPTIONAL REGULATOR, ARSR FAMILY"/>
    <property type="match status" value="1"/>
</dbReference>
<name>A0A7W8GGU5_9DEIO</name>
<dbReference type="PRINTS" id="PR00778">
    <property type="entry name" value="HTHARSR"/>
</dbReference>
<evidence type="ECO:0000256" key="3">
    <source>
        <dbReference type="ARBA" id="ARBA00023163"/>
    </source>
</evidence>
<comment type="caution">
    <text evidence="6">The sequence shown here is derived from an EMBL/GenBank/DDBJ whole genome shotgun (WGS) entry which is preliminary data.</text>
</comment>
<dbReference type="EMBL" id="JACHFN010000009">
    <property type="protein sequence ID" value="MBB5235079.1"/>
    <property type="molecule type" value="Genomic_DNA"/>
</dbReference>
<reference evidence="6 7" key="1">
    <citation type="submission" date="2020-08" db="EMBL/GenBank/DDBJ databases">
        <title>Genomic Encyclopedia of Type Strains, Phase IV (KMG-IV): sequencing the most valuable type-strain genomes for metagenomic binning, comparative biology and taxonomic classification.</title>
        <authorList>
            <person name="Goeker M."/>
        </authorList>
    </citation>
    <scope>NUCLEOTIDE SEQUENCE [LARGE SCALE GENOMIC DNA]</scope>
    <source>
        <strain evidence="6 7">DSM 101791</strain>
    </source>
</reference>
<keyword evidence="3" id="KW-0804">Transcription</keyword>
<dbReference type="InterPro" id="IPR011991">
    <property type="entry name" value="ArsR-like_HTH"/>
</dbReference>
<evidence type="ECO:0000256" key="2">
    <source>
        <dbReference type="ARBA" id="ARBA00023125"/>
    </source>
</evidence>
<dbReference type="SMART" id="SM00418">
    <property type="entry name" value="HTH_ARSR"/>
    <property type="match status" value="1"/>
</dbReference>
<dbReference type="InterPro" id="IPR036390">
    <property type="entry name" value="WH_DNA-bd_sf"/>
</dbReference>
<dbReference type="GO" id="GO:0003700">
    <property type="term" value="F:DNA-binding transcription factor activity"/>
    <property type="evidence" value="ECO:0007669"/>
    <property type="project" value="InterPro"/>
</dbReference>
<dbReference type="NCBIfam" id="NF033788">
    <property type="entry name" value="HTH_metalloreg"/>
    <property type="match status" value="1"/>
</dbReference>
<feature type="domain" description="HTH arsR-type" evidence="5">
    <location>
        <begin position="1"/>
        <end position="89"/>
    </location>
</feature>
<accession>A0A7W8GGU5</accession>
<dbReference type="SUPFAM" id="SSF46785">
    <property type="entry name" value="Winged helix' DNA-binding domain"/>
    <property type="match status" value="1"/>
</dbReference>